<dbReference type="AlphaFoldDB" id="A0A2S2NCT0"/>
<protein>
    <submittedName>
        <fullName evidence="1">Uncharacterized protein</fullName>
    </submittedName>
</protein>
<proteinExistence type="predicted"/>
<organism evidence="1">
    <name type="scientific">Schizaphis graminum</name>
    <name type="common">Green bug aphid</name>
    <dbReference type="NCBI Taxonomy" id="13262"/>
    <lineage>
        <taxon>Eukaryota</taxon>
        <taxon>Metazoa</taxon>
        <taxon>Ecdysozoa</taxon>
        <taxon>Arthropoda</taxon>
        <taxon>Hexapoda</taxon>
        <taxon>Insecta</taxon>
        <taxon>Pterygota</taxon>
        <taxon>Neoptera</taxon>
        <taxon>Paraneoptera</taxon>
        <taxon>Hemiptera</taxon>
        <taxon>Sternorrhyncha</taxon>
        <taxon>Aphidomorpha</taxon>
        <taxon>Aphidoidea</taxon>
        <taxon>Aphididae</taxon>
        <taxon>Aphidini</taxon>
        <taxon>Schizaphis</taxon>
    </lineage>
</organism>
<name>A0A2S2NCT0_SCHGA</name>
<dbReference type="EMBL" id="GGMR01001977">
    <property type="protein sequence ID" value="MBY14596.1"/>
    <property type="molecule type" value="Transcribed_RNA"/>
</dbReference>
<reference evidence="1" key="1">
    <citation type="submission" date="2018-04" db="EMBL/GenBank/DDBJ databases">
        <title>Transcriptome of Schizaphis graminum biotype I.</title>
        <authorList>
            <person name="Scully E.D."/>
            <person name="Geib S.M."/>
            <person name="Palmer N.A."/>
            <person name="Koch K."/>
            <person name="Bradshaw J."/>
            <person name="Heng-Moss T."/>
            <person name="Sarath G."/>
        </authorList>
    </citation>
    <scope>NUCLEOTIDE SEQUENCE</scope>
</reference>
<gene>
    <name evidence="1" type="ORF">g.12700</name>
</gene>
<accession>A0A2S2NCT0</accession>
<evidence type="ECO:0000313" key="1">
    <source>
        <dbReference type="EMBL" id="MBY14596.1"/>
    </source>
</evidence>
<sequence length="165" mass="19497">MWSIIHFLDENTVETVPSKWFSKNKCAWPTNKSKRHIADQSDPIPQYFKWYKARALLTDIESFSEANRKCKKALYTTNLSSTETENDEMSNKNQKKSKEMLQYNSTKRKKIKLTGYDDNDKFSDIDTADDDDNTVLKIPTYESGKIFYFIIPLKWLPYQNLFSYT</sequence>